<dbReference type="OrthoDB" id="5545891at2759"/>
<accession>A0A2T9ZB50</accession>
<proteinExistence type="predicted"/>
<dbReference type="EMBL" id="MBFS01000806">
    <property type="protein sequence ID" value="PVV01785.1"/>
    <property type="molecule type" value="Genomic_DNA"/>
</dbReference>
<protein>
    <submittedName>
        <fullName evidence="1">Uncharacterized protein</fullName>
    </submittedName>
</protein>
<dbReference type="AlphaFoldDB" id="A0A2T9ZB50"/>
<reference evidence="1 2" key="1">
    <citation type="journal article" date="2018" name="MBio">
        <title>Comparative Genomics Reveals the Core Gene Toolbox for the Fungus-Insect Symbiosis.</title>
        <authorList>
            <person name="Wang Y."/>
            <person name="Stata M."/>
            <person name="Wang W."/>
            <person name="Stajich J.E."/>
            <person name="White M.M."/>
            <person name="Moncalvo J.M."/>
        </authorList>
    </citation>
    <scope>NUCLEOTIDE SEQUENCE [LARGE SCALE GENOMIC DNA]</scope>
    <source>
        <strain evidence="1 2">SC-DP-2</strain>
    </source>
</reference>
<comment type="caution">
    <text evidence="1">The sequence shown here is derived from an EMBL/GenBank/DDBJ whole genome shotgun (WGS) entry which is preliminary data.</text>
</comment>
<evidence type="ECO:0000313" key="2">
    <source>
        <dbReference type="Proteomes" id="UP000245609"/>
    </source>
</evidence>
<gene>
    <name evidence="1" type="ORF">BB560_003789</name>
</gene>
<dbReference type="Proteomes" id="UP000245609">
    <property type="component" value="Unassembled WGS sequence"/>
</dbReference>
<evidence type="ECO:0000313" key="1">
    <source>
        <dbReference type="EMBL" id="PVV01785.1"/>
    </source>
</evidence>
<keyword evidence="2" id="KW-1185">Reference proteome</keyword>
<sequence length="406" mass="47008">MNNENYSEQSDSVPELATSLFYRIYMLQNFTLEIENIQLLTMKFRPSVTIVQQNYTDEYVVERLSARYLTPSAELLQLLPEIKGKFFSFQIQYDLPQISNVKLSHKRKQLDSQFANIQYKLSGTTRPIDYYAQNIIANSNKNTSKKAIIQFSKHFINKVIKSAKNSLCYEYENRKGKSFKRPQQSDFYNSQPSFSGSGTQETIVPILLGIKKESRDSIGRKANLVLRDILQDNHQHLGSESSNPGIQNPILLASSNQGRTKVENFTLKQEQKKCDRNRSFKPSQKQSVKKIGKTGFFDEKVQVRFDASTNYGTSGYQNKHQKNDLTNSEGKYKESQEGCGKVDKIWKIKDKEPCFRHIKSSSNNNCFIFWSIDSKTTTRPQEQRYKELEILGKNHRDRFPTMENLA</sequence>
<organism evidence="1 2">
    <name type="scientific">Smittium megazygosporum</name>
    <dbReference type="NCBI Taxonomy" id="133381"/>
    <lineage>
        <taxon>Eukaryota</taxon>
        <taxon>Fungi</taxon>
        <taxon>Fungi incertae sedis</taxon>
        <taxon>Zoopagomycota</taxon>
        <taxon>Kickxellomycotina</taxon>
        <taxon>Harpellomycetes</taxon>
        <taxon>Harpellales</taxon>
        <taxon>Legeriomycetaceae</taxon>
        <taxon>Smittium</taxon>
    </lineage>
</organism>
<name>A0A2T9ZB50_9FUNG</name>